<name>A0AAN7U2A5_9MYCE</name>
<evidence type="ECO:0000313" key="1">
    <source>
        <dbReference type="EMBL" id="KAK5584394.1"/>
    </source>
</evidence>
<dbReference type="AlphaFoldDB" id="A0AAN7U2A5"/>
<keyword evidence="2" id="KW-1185">Reference proteome</keyword>
<sequence>MAIFKSISSITNSNGSLNSSISNSNFACSNSKDNSVACFGGLGGWGGLGGFYGCCGGRNTNIINLDVDIGRHRRCC</sequence>
<proteinExistence type="predicted"/>
<evidence type="ECO:0000313" key="2">
    <source>
        <dbReference type="Proteomes" id="UP001344447"/>
    </source>
</evidence>
<accession>A0AAN7U2A5</accession>
<organism evidence="1 2">
    <name type="scientific">Dictyostelium firmibasis</name>
    <dbReference type="NCBI Taxonomy" id="79012"/>
    <lineage>
        <taxon>Eukaryota</taxon>
        <taxon>Amoebozoa</taxon>
        <taxon>Evosea</taxon>
        <taxon>Eumycetozoa</taxon>
        <taxon>Dictyostelia</taxon>
        <taxon>Dictyosteliales</taxon>
        <taxon>Dictyosteliaceae</taxon>
        <taxon>Dictyostelium</taxon>
    </lineage>
</organism>
<comment type="caution">
    <text evidence="1">The sequence shown here is derived from an EMBL/GenBank/DDBJ whole genome shotgun (WGS) entry which is preliminary data.</text>
</comment>
<dbReference type="Proteomes" id="UP001344447">
    <property type="component" value="Unassembled WGS sequence"/>
</dbReference>
<gene>
    <name evidence="1" type="ORF">RB653_006005</name>
</gene>
<reference evidence="1 2" key="1">
    <citation type="submission" date="2023-11" db="EMBL/GenBank/DDBJ databases">
        <title>Dfirmibasis_genome.</title>
        <authorList>
            <person name="Edelbroek B."/>
            <person name="Kjellin J."/>
            <person name="Jerlstrom-Hultqvist J."/>
            <person name="Soderbom F."/>
        </authorList>
    </citation>
    <scope>NUCLEOTIDE SEQUENCE [LARGE SCALE GENOMIC DNA]</scope>
    <source>
        <strain evidence="1 2">TNS-C-14</strain>
    </source>
</reference>
<dbReference type="EMBL" id="JAVFKY010000001">
    <property type="protein sequence ID" value="KAK5584394.1"/>
    <property type="molecule type" value="Genomic_DNA"/>
</dbReference>
<protein>
    <submittedName>
        <fullName evidence="1">Uncharacterized protein</fullName>
    </submittedName>
</protein>